<comment type="caution">
    <text evidence="1">The sequence shown here is derived from an EMBL/GenBank/DDBJ whole genome shotgun (WGS) entry which is preliminary data.</text>
</comment>
<evidence type="ECO:0000313" key="1">
    <source>
        <dbReference type="EMBL" id="GLC84061.1"/>
    </source>
</evidence>
<dbReference type="EMBL" id="BRZC01000003">
    <property type="protein sequence ID" value="GLC84061.1"/>
    <property type="molecule type" value="Genomic_DNA"/>
</dbReference>
<proteinExistence type="predicted"/>
<evidence type="ECO:0000313" key="2">
    <source>
        <dbReference type="Proteomes" id="UP001165068"/>
    </source>
</evidence>
<dbReference type="Proteomes" id="UP001165068">
    <property type="component" value="Unassembled WGS sequence"/>
</dbReference>
<sequence>MLSTRPYAMFDAISAGSPSVDASYGACGIVATAGSGFTSPTGAEGSGTEAIVSVAVMMMLTLANARAGAQHPVQAALSRRPAPA</sequence>
<accession>A0ABQ5NF40</accession>
<protein>
    <submittedName>
        <fullName evidence="1">Uncharacterized protein</fullName>
    </submittedName>
</protein>
<reference evidence="1" key="1">
    <citation type="submission" date="2022-08" db="EMBL/GenBank/DDBJ databases">
        <title>Draft genome sequence of Microbacterium arabinogalactanolyticum JCM 9171.</title>
        <authorList>
            <person name="Fujita K."/>
            <person name="Ishiwata A."/>
            <person name="Fushinobu S."/>
        </authorList>
    </citation>
    <scope>NUCLEOTIDE SEQUENCE</scope>
    <source>
        <strain evidence="1">JCM 9171</strain>
    </source>
</reference>
<name>A0ABQ5NF40_9MICO</name>
<organism evidence="1 2">
    <name type="scientific">Microbacterium arabinogalactanolyticum</name>
    <dbReference type="NCBI Taxonomy" id="69365"/>
    <lineage>
        <taxon>Bacteria</taxon>
        <taxon>Bacillati</taxon>
        <taxon>Actinomycetota</taxon>
        <taxon>Actinomycetes</taxon>
        <taxon>Micrococcales</taxon>
        <taxon>Microbacteriaceae</taxon>
        <taxon>Microbacterium</taxon>
    </lineage>
</organism>
<gene>
    <name evidence="1" type="ORF">MIAR_06490</name>
</gene>
<keyword evidence="2" id="KW-1185">Reference proteome</keyword>